<dbReference type="Proteomes" id="UP000317663">
    <property type="component" value="Unassembled WGS sequence"/>
</dbReference>
<evidence type="ECO:0000313" key="8">
    <source>
        <dbReference type="EMBL" id="TPG58262.1"/>
    </source>
</evidence>
<evidence type="ECO:0000256" key="5">
    <source>
        <dbReference type="ARBA" id="ARBA00022989"/>
    </source>
</evidence>
<comment type="caution">
    <text evidence="8">The sequence shown here is derived from an EMBL/GenBank/DDBJ whole genome shotgun (WGS) entry which is preliminary data.</text>
</comment>
<dbReference type="PANTHER" id="PTHR30462:SF3">
    <property type="entry name" value="INTERMEMBRANE TRANSPORT PROTEIN PQIA"/>
    <property type="match status" value="1"/>
</dbReference>
<organism evidence="8 9">
    <name type="scientific">Ewingella americana</name>
    <dbReference type="NCBI Taxonomy" id="41202"/>
    <lineage>
        <taxon>Bacteria</taxon>
        <taxon>Pseudomonadati</taxon>
        <taxon>Pseudomonadota</taxon>
        <taxon>Gammaproteobacteria</taxon>
        <taxon>Enterobacterales</taxon>
        <taxon>Yersiniaceae</taxon>
        <taxon>Ewingella</taxon>
    </lineage>
</organism>
<keyword evidence="9" id="KW-1185">Reference proteome</keyword>
<feature type="transmembrane region" description="Helical" evidence="7">
    <location>
        <begin position="147"/>
        <end position="165"/>
    </location>
</feature>
<accession>A0A502G9G1</accession>
<sequence>MTDSPRALTITIVRCPLCGLACEHIRVINHAGICPRCQTVLHPRYPDSLSQCWALLITSMILYLPANLLPVMFNSIASNGHENTIMGGIIAFWNAGSQGIALIIFVASILVPCLKFLVMGGLLISVQRQQTRHRAERTRLFRLMEHIGYWSILDVIVVALVAALINIPGLSRAEPRIGILFYGAVVLITLLAALKFDPRLIWDGTHNE</sequence>
<feature type="transmembrane region" description="Helical" evidence="7">
    <location>
        <begin position="52"/>
        <end position="73"/>
    </location>
</feature>
<keyword evidence="4 7" id="KW-0812">Transmembrane</keyword>
<dbReference type="Pfam" id="PF04403">
    <property type="entry name" value="PqiA"/>
    <property type="match status" value="1"/>
</dbReference>
<dbReference type="PANTHER" id="PTHR30462">
    <property type="entry name" value="INTERMEMBRANE TRANSPORT PROTEIN PQIB-RELATED"/>
    <property type="match status" value="1"/>
</dbReference>
<dbReference type="AlphaFoldDB" id="A0A502G9G1"/>
<evidence type="ECO:0000256" key="3">
    <source>
        <dbReference type="ARBA" id="ARBA00022519"/>
    </source>
</evidence>
<dbReference type="InterPro" id="IPR051800">
    <property type="entry name" value="PqiA-PqiB_transport"/>
</dbReference>
<evidence type="ECO:0000256" key="6">
    <source>
        <dbReference type="ARBA" id="ARBA00023136"/>
    </source>
</evidence>
<protein>
    <submittedName>
        <fullName evidence="8">Paraquat-inducible membrane protein A</fullName>
    </submittedName>
</protein>
<evidence type="ECO:0000256" key="7">
    <source>
        <dbReference type="SAM" id="Phobius"/>
    </source>
</evidence>
<keyword evidence="2" id="KW-1003">Cell membrane</keyword>
<evidence type="ECO:0000256" key="4">
    <source>
        <dbReference type="ARBA" id="ARBA00022692"/>
    </source>
</evidence>
<dbReference type="OrthoDB" id="9800207at2"/>
<dbReference type="GO" id="GO:0005886">
    <property type="term" value="C:plasma membrane"/>
    <property type="evidence" value="ECO:0007669"/>
    <property type="project" value="UniProtKB-SubCell"/>
</dbReference>
<evidence type="ECO:0000313" key="9">
    <source>
        <dbReference type="Proteomes" id="UP000317663"/>
    </source>
</evidence>
<keyword evidence="6 7" id="KW-0472">Membrane</keyword>
<gene>
    <name evidence="8" type="ORF">EAH77_18625</name>
</gene>
<name>A0A502G9G1_9GAMM</name>
<feature type="transmembrane region" description="Helical" evidence="7">
    <location>
        <begin position="100"/>
        <end position="126"/>
    </location>
</feature>
<reference evidence="8 9" key="1">
    <citation type="journal article" date="2019" name="Environ. Microbiol.">
        <title>Species interactions and distinct microbial communities in high Arctic permafrost affected cryosols are associated with the CH4 and CO2 gas fluxes.</title>
        <authorList>
            <person name="Altshuler I."/>
            <person name="Hamel J."/>
            <person name="Turney S."/>
            <person name="Magnuson E."/>
            <person name="Levesque R."/>
            <person name="Greer C."/>
            <person name="Whyte L.G."/>
        </authorList>
    </citation>
    <scope>NUCLEOTIDE SEQUENCE [LARGE SCALE GENOMIC DNA]</scope>
    <source>
        <strain evidence="8 9">E4</strain>
    </source>
</reference>
<evidence type="ECO:0000256" key="2">
    <source>
        <dbReference type="ARBA" id="ARBA00022475"/>
    </source>
</evidence>
<keyword evidence="3" id="KW-0997">Cell inner membrane</keyword>
<feature type="transmembrane region" description="Helical" evidence="7">
    <location>
        <begin position="177"/>
        <end position="194"/>
    </location>
</feature>
<comment type="subcellular location">
    <subcellularLocation>
        <location evidence="1">Cell inner membrane</location>
    </subcellularLocation>
</comment>
<dbReference type="EMBL" id="RCZD01000011">
    <property type="protein sequence ID" value="TPG58262.1"/>
    <property type="molecule type" value="Genomic_DNA"/>
</dbReference>
<dbReference type="InterPro" id="IPR007498">
    <property type="entry name" value="PqiA-like"/>
</dbReference>
<proteinExistence type="predicted"/>
<evidence type="ECO:0000256" key="1">
    <source>
        <dbReference type="ARBA" id="ARBA00004533"/>
    </source>
</evidence>
<dbReference type="RefSeq" id="WP_140474302.1">
    <property type="nucleotide sequence ID" value="NZ_RCZD01000011.1"/>
</dbReference>
<keyword evidence="5 7" id="KW-1133">Transmembrane helix</keyword>